<sequence>MYSRIRGPIWVPRDSGYPVGLPVFPDHVHQLNWGLAGMAMLNGADAKIRRFKFSAQNEGLFPPPA</sequence>
<evidence type="ECO:0000313" key="2">
    <source>
        <dbReference type="Proteomes" id="UP000760480"/>
    </source>
</evidence>
<dbReference type="Proteomes" id="UP000760480">
    <property type="component" value="Unassembled WGS sequence"/>
</dbReference>
<protein>
    <submittedName>
        <fullName evidence="1">Uncharacterized protein</fullName>
    </submittedName>
</protein>
<dbReference type="EMBL" id="SPMZ01000022">
    <property type="protein sequence ID" value="NMQ19179.1"/>
    <property type="molecule type" value="Genomic_DNA"/>
</dbReference>
<dbReference type="RefSeq" id="WP_169248439.1">
    <property type="nucleotide sequence ID" value="NZ_SPMZ01000022.1"/>
</dbReference>
<accession>A0ABX1TKJ6</accession>
<reference evidence="1 2" key="1">
    <citation type="submission" date="2019-03" db="EMBL/GenBank/DDBJ databases">
        <title>Metabolic reconstructions from genomes of highly enriched 'Candidatus Accumulibacter' and 'Candidatus Competibacter' bioreactor populations.</title>
        <authorList>
            <person name="Annavajhala M.K."/>
            <person name="Welles L."/>
            <person name="Abbas B."/>
            <person name="Sorokin D."/>
            <person name="Park H."/>
            <person name="Van Loosdrecht M."/>
            <person name="Chandran K."/>
        </authorList>
    </citation>
    <scope>NUCLEOTIDE SEQUENCE [LARGE SCALE GENOMIC DNA]</scope>
    <source>
        <strain evidence="1 2">SBR_G</strain>
    </source>
</reference>
<keyword evidence="2" id="KW-1185">Reference proteome</keyword>
<evidence type="ECO:0000313" key="1">
    <source>
        <dbReference type="EMBL" id="NMQ19179.1"/>
    </source>
</evidence>
<comment type="caution">
    <text evidence="1">The sequence shown here is derived from an EMBL/GenBank/DDBJ whole genome shotgun (WGS) entry which is preliminary data.</text>
</comment>
<gene>
    <name evidence="1" type="ORF">E4P82_08185</name>
</gene>
<proteinExistence type="predicted"/>
<organism evidence="1 2">
    <name type="scientific">Candidatus Competibacter phosphatis</name>
    <dbReference type="NCBI Taxonomy" id="221280"/>
    <lineage>
        <taxon>Bacteria</taxon>
        <taxon>Pseudomonadati</taxon>
        <taxon>Pseudomonadota</taxon>
        <taxon>Gammaproteobacteria</taxon>
        <taxon>Candidatus Competibacteraceae</taxon>
        <taxon>Candidatus Competibacter</taxon>
    </lineage>
</organism>
<name>A0ABX1TKJ6_9GAMM</name>